<keyword evidence="3" id="KW-1185">Reference proteome</keyword>
<name>A0ABT5G3S0_9ACTN</name>
<gene>
    <name evidence="2" type="ORF">PO587_34230</name>
</gene>
<dbReference type="EMBL" id="JAQOSK010000017">
    <property type="protein sequence ID" value="MDC2959497.1"/>
    <property type="molecule type" value="Genomic_DNA"/>
</dbReference>
<accession>A0ABT5G3S0</accession>
<feature type="region of interest" description="Disordered" evidence="1">
    <location>
        <begin position="85"/>
        <end position="115"/>
    </location>
</feature>
<protein>
    <submittedName>
        <fullName evidence="2">Uncharacterized protein</fullName>
    </submittedName>
</protein>
<evidence type="ECO:0000256" key="1">
    <source>
        <dbReference type="SAM" id="MobiDB-lite"/>
    </source>
</evidence>
<organism evidence="2 3">
    <name type="scientific">Streptomyces gilvifuscus</name>
    <dbReference type="NCBI Taxonomy" id="1550617"/>
    <lineage>
        <taxon>Bacteria</taxon>
        <taxon>Bacillati</taxon>
        <taxon>Actinomycetota</taxon>
        <taxon>Actinomycetes</taxon>
        <taxon>Kitasatosporales</taxon>
        <taxon>Streptomycetaceae</taxon>
        <taxon>Streptomyces</taxon>
    </lineage>
</organism>
<evidence type="ECO:0000313" key="3">
    <source>
        <dbReference type="Proteomes" id="UP001221328"/>
    </source>
</evidence>
<proteinExistence type="predicted"/>
<evidence type="ECO:0000313" key="2">
    <source>
        <dbReference type="EMBL" id="MDC2959497.1"/>
    </source>
</evidence>
<reference evidence="2 3" key="1">
    <citation type="journal article" date="2015" name="Int. J. Syst. Evol. Microbiol.">
        <title>Streptomyces gilvifuscus sp. nov., an actinomycete that produces antibacterial compounds isolated from soil.</title>
        <authorList>
            <person name="Nguyen T.M."/>
            <person name="Kim J."/>
        </authorList>
    </citation>
    <scope>NUCLEOTIDE SEQUENCE [LARGE SCALE GENOMIC DNA]</scope>
    <source>
        <strain evidence="2 3">T113</strain>
    </source>
</reference>
<dbReference type="Proteomes" id="UP001221328">
    <property type="component" value="Unassembled WGS sequence"/>
</dbReference>
<feature type="compositionally biased region" description="Low complexity" evidence="1">
    <location>
        <begin position="103"/>
        <end position="115"/>
    </location>
</feature>
<sequence length="115" mass="12985">MSVQDELAHARHALDDLVRAVDRLQIPLGDGPDVRRVRVDTAHLREDLDLLRQSMAAEEPAVDRAQPQIVFIPRTPYDPSMWAGCEDEGIGSRHGPERRQARPARWAPRRTSGMT</sequence>
<comment type="caution">
    <text evidence="2">The sequence shown here is derived from an EMBL/GenBank/DDBJ whole genome shotgun (WGS) entry which is preliminary data.</text>
</comment>
<feature type="compositionally biased region" description="Basic and acidic residues" evidence="1">
    <location>
        <begin position="90"/>
        <end position="100"/>
    </location>
</feature>